<dbReference type="EMBL" id="CP000472">
    <property type="protein sequence ID" value="ACJ27149.1"/>
    <property type="molecule type" value="Genomic_DNA"/>
</dbReference>
<dbReference type="AlphaFoldDB" id="B8CHM3"/>
<gene>
    <name evidence="3" type="ordered locus">swp_0313</name>
</gene>
<dbReference type="Proteomes" id="UP000000753">
    <property type="component" value="Chromosome"/>
</dbReference>
<evidence type="ECO:0000313" key="3">
    <source>
        <dbReference type="EMBL" id="ACJ27149.1"/>
    </source>
</evidence>
<keyword evidence="2" id="KW-0732">Signal</keyword>
<dbReference type="PROSITE" id="PS50005">
    <property type="entry name" value="TPR"/>
    <property type="match status" value="1"/>
</dbReference>
<keyword evidence="1" id="KW-0802">TPR repeat</keyword>
<dbReference type="HOGENOM" id="CLU_1184398_0_0_6"/>
<feature type="chain" id="PRO_5002869935" evidence="2">
    <location>
        <begin position="20"/>
        <end position="229"/>
    </location>
</feature>
<name>B8CHM3_SHEPW</name>
<protein>
    <submittedName>
        <fullName evidence="3">TPR repeat protein</fullName>
    </submittedName>
</protein>
<feature type="repeat" description="TPR" evidence="1">
    <location>
        <begin position="180"/>
        <end position="213"/>
    </location>
</feature>
<evidence type="ECO:0000256" key="1">
    <source>
        <dbReference type="PROSITE-ProRule" id="PRU00339"/>
    </source>
</evidence>
<dbReference type="InterPro" id="IPR011990">
    <property type="entry name" value="TPR-like_helical_dom_sf"/>
</dbReference>
<sequence length="229" mass="24707">MKSLLLVTSMAIISQFAQADTINNIDAAANKMDVKTLQSLTEQGDNYQQAYAGYRLAISANILGQRELAISALESAKESLEPLTTSNANADNLALLSSVYGMLIGLDYSKGALYGPKAAKAIEQAKTLDPTNPRVPLVQAIAAFNTPETYGGSKQRAVELSSKAIELYAIPCDNICWGHAEAYTWRGLAKQSLGDADGAIADWQQALAVEEDYAWAQFLLQQNNQSAKR</sequence>
<accession>B8CHM3</accession>
<dbReference type="InterPro" id="IPR019734">
    <property type="entry name" value="TPR_rpt"/>
</dbReference>
<dbReference type="KEGG" id="swp:swp_0313"/>
<feature type="signal peptide" evidence="2">
    <location>
        <begin position="1"/>
        <end position="19"/>
    </location>
</feature>
<dbReference type="Gene3D" id="1.25.40.10">
    <property type="entry name" value="Tetratricopeptide repeat domain"/>
    <property type="match status" value="1"/>
</dbReference>
<organism evidence="3 4">
    <name type="scientific">Shewanella piezotolerans (strain WP3 / JCM 13877)</name>
    <dbReference type="NCBI Taxonomy" id="225849"/>
    <lineage>
        <taxon>Bacteria</taxon>
        <taxon>Pseudomonadati</taxon>
        <taxon>Pseudomonadota</taxon>
        <taxon>Gammaproteobacteria</taxon>
        <taxon>Alteromonadales</taxon>
        <taxon>Shewanellaceae</taxon>
        <taxon>Shewanella</taxon>
    </lineage>
</organism>
<evidence type="ECO:0000256" key="2">
    <source>
        <dbReference type="SAM" id="SignalP"/>
    </source>
</evidence>
<proteinExistence type="predicted"/>
<dbReference type="SUPFAM" id="SSF48452">
    <property type="entry name" value="TPR-like"/>
    <property type="match status" value="1"/>
</dbReference>
<keyword evidence="4" id="KW-1185">Reference proteome</keyword>
<reference evidence="3 4" key="1">
    <citation type="journal article" date="2008" name="PLoS ONE">
        <title>Environmental adaptation: genomic analysis of the piezotolerant and psychrotolerant deep-sea iron reducing bacterium Shewanella piezotolerans WP3.</title>
        <authorList>
            <person name="Wang F."/>
            <person name="Wang J."/>
            <person name="Jian H."/>
            <person name="Zhang B."/>
            <person name="Li S."/>
            <person name="Wang F."/>
            <person name="Zeng X."/>
            <person name="Gao L."/>
            <person name="Bartlett D.H."/>
            <person name="Yu J."/>
            <person name="Hu S."/>
            <person name="Xiao X."/>
        </authorList>
    </citation>
    <scope>NUCLEOTIDE SEQUENCE [LARGE SCALE GENOMIC DNA]</scope>
    <source>
        <strain evidence="4">WP3 / JCM 13877</strain>
    </source>
</reference>
<dbReference type="eggNOG" id="COG0457">
    <property type="taxonomic scope" value="Bacteria"/>
</dbReference>
<dbReference type="RefSeq" id="WP_020910532.1">
    <property type="nucleotide sequence ID" value="NC_011566.1"/>
</dbReference>
<evidence type="ECO:0000313" key="4">
    <source>
        <dbReference type="Proteomes" id="UP000000753"/>
    </source>
</evidence>
<dbReference type="STRING" id="225849.swp_0313"/>
<dbReference type="OrthoDB" id="6382271at2"/>